<dbReference type="Pfam" id="PF13302">
    <property type="entry name" value="Acetyltransf_3"/>
    <property type="match status" value="1"/>
</dbReference>
<dbReference type="SUPFAM" id="SSF55729">
    <property type="entry name" value="Acyl-CoA N-acyltransferases (Nat)"/>
    <property type="match status" value="1"/>
</dbReference>
<dbReference type="EMBL" id="VUMU01000002">
    <property type="protein sequence ID" value="MST57152.1"/>
    <property type="molecule type" value="Genomic_DNA"/>
</dbReference>
<dbReference type="PROSITE" id="PS51186">
    <property type="entry name" value="GNAT"/>
    <property type="match status" value="1"/>
</dbReference>
<dbReference type="InterPro" id="IPR016181">
    <property type="entry name" value="Acyl_CoA_acyltransferase"/>
</dbReference>
<reference evidence="2 3" key="1">
    <citation type="submission" date="2019-08" db="EMBL/GenBank/DDBJ databases">
        <title>In-depth cultivation of the pig gut microbiome towards novel bacterial diversity and tailored functional studies.</title>
        <authorList>
            <person name="Wylensek D."/>
            <person name="Hitch T.C.A."/>
            <person name="Clavel T."/>
        </authorList>
    </citation>
    <scope>NUCLEOTIDE SEQUENCE [LARGE SCALE GENOMIC DNA]</scope>
    <source>
        <strain evidence="2 3">WCA3-601-WT-6H</strain>
    </source>
</reference>
<proteinExistence type="predicted"/>
<evidence type="ECO:0000259" key="1">
    <source>
        <dbReference type="PROSITE" id="PS51186"/>
    </source>
</evidence>
<dbReference type="InterPro" id="IPR000182">
    <property type="entry name" value="GNAT_dom"/>
</dbReference>
<dbReference type="Proteomes" id="UP000476055">
    <property type="component" value="Unassembled WGS sequence"/>
</dbReference>
<dbReference type="PANTHER" id="PTHR43415:SF3">
    <property type="entry name" value="GNAT-FAMILY ACETYLTRANSFERASE"/>
    <property type="match status" value="1"/>
</dbReference>
<keyword evidence="3" id="KW-1185">Reference proteome</keyword>
<accession>A0A6L5YHL5</accession>
<dbReference type="Gene3D" id="3.40.630.30">
    <property type="match status" value="1"/>
</dbReference>
<organism evidence="2 3">
    <name type="scientific">Waltera intestinalis</name>
    <dbReference type="NCBI Taxonomy" id="2606635"/>
    <lineage>
        <taxon>Bacteria</taxon>
        <taxon>Bacillati</taxon>
        <taxon>Bacillota</taxon>
        <taxon>Clostridia</taxon>
        <taxon>Lachnospirales</taxon>
        <taxon>Lachnospiraceae</taxon>
        <taxon>Waltera</taxon>
    </lineage>
</organism>
<evidence type="ECO:0000313" key="2">
    <source>
        <dbReference type="EMBL" id="MST57152.1"/>
    </source>
</evidence>
<gene>
    <name evidence="2" type="ORF">FYJ59_02640</name>
</gene>
<comment type="caution">
    <text evidence="2">The sequence shown here is derived from an EMBL/GenBank/DDBJ whole genome shotgun (WGS) entry which is preliminary data.</text>
</comment>
<keyword evidence="2" id="KW-0808">Transferase</keyword>
<name>A0A6L5YHL5_9FIRM</name>
<dbReference type="AlphaFoldDB" id="A0A6L5YHL5"/>
<evidence type="ECO:0000313" key="3">
    <source>
        <dbReference type="Proteomes" id="UP000476055"/>
    </source>
</evidence>
<dbReference type="PANTHER" id="PTHR43415">
    <property type="entry name" value="SPERMIDINE N(1)-ACETYLTRANSFERASE"/>
    <property type="match status" value="1"/>
</dbReference>
<sequence>MMSKNICRLDGNHIFLSVLRDDEEAVGLYAKWMSDETTCVFIEHAHSVVDITRMPGWVNDHSVMRMGIVQKETDTLIGYCHIDHRTEDMSAWLSINIGEKAARGKGIGTEVVQILLRYCFMVLGVYSVHLDVLETNTPAIKCYEKAGFRISGRYRGHCYYMRNHYDWLHMDILYEEYRKPLEP</sequence>
<dbReference type="GO" id="GO:0016747">
    <property type="term" value="F:acyltransferase activity, transferring groups other than amino-acyl groups"/>
    <property type="evidence" value="ECO:0007669"/>
    <property type="project" value="InterPro"/>
</dbReference>
<feature type="domain" description="N-acetyltransferase" evidence="1">
    <location>
        <begin position="17"/>
        <end position="166"/>
    </location>
</feature>
<protein>
    <submittedName>
        <fullName evidence="2">GNAT family N-acetyltransferase</fullName>
    </submittedName>
</protein>